<dbReference type="InterPro" id="IPR020719">
    <property type="entry name" value="RNA3'_term_phos_cycl-like_CS"/>
</dbReference>
<dbReference type="PROSITE" id="PS01287">
    <property type="entry name" value="RTC"/>
    <property type="match status" value="1"/>
</dbReference>
<dbReference type="SUPFAM" id="SSF55205">
    <property type="entry name" value="EPT/RTPC-like"/>
    <property type="match status" value="1"/>
</dbReference>
<dbReference type="Proteomes" id="UP000004994">
    <property type="component" value="Chromosome 2"/>
</dbReference>
<dbReference type="GO" id="GO:0005730">
    <property type="term" value="C:nucleolus"/>
    <property type="evidence" value="ECO:0000318"/>
    <property type="project" value="GO_Central"/>
</dbReference>
<dbReference type="InterPro" id="IPR036553">
    <property type="entry name" value="RPTC_insert"/>
</dbReference>
<accession>A0A3Q7F361</accession>
<dbReference type="Gene3D" id="3.30.360.20">
    <property type="entry name" value="RNA 3'-terminal phosphate cyclase, insert domain"/>
    <property type="match status" value="1"/>
</dbReference>
<evidence type="ECO:0000256" key="1">
    <source>
        <dbReference type="ARBA" id="ARBA00004141"/>
    </source>
</evidence>
<dbReference type="PANTHER" id="PTHR11096:SF1">
    <property type="entry name" value="RNA 3'-TERMINAL PHOSPHATE CYCLASE-LIKE PROTEIN"/>
    <property type="match status" value="1"/>
</dbReference>
<dbReference type="FunCoup" id="A0A3Q7F361">
    <property type="interactions" value="2749"/>
</dbReference>
<dbReference type="EnsemblPlants" id="Solyc02g069340.3.1">
    <property type="protein sequence ID" value="Solyc02g069340.3.1"/>
    <property type="gene ID" value="Solyc02g069340.3"/>
</dbReference>
<dbReference type="CDD" id="cd00875">
    <property type="entry name" value="RNA_Cyclase_Class_I"/>
    <property type="match status" value="1"/>
</dbReference>
<dbReference type="InterPro" id="IPR000228">
    <property type="entry name" value="RNA3'_term_phos_cyc"/>
</dbReference>
<evidence type="ECO:0000256" key="7">
    <source>
        <dbReference type="ARBA" id="ARBA00023136"/>
    </source>
</evidence>
<evidence type="ECO:0000256" key="3">
    <source>
        <dbReference type="ARBA" id="ARBA00007089"/>
    </source>
</evidence>
<dbReference type="InParanoid" id="A0A3Q7F361"/>
<feature type="transmembrane region" description="Helical" evidence="10">
    <location>
        <begin position="550"/>
        <end position="569"/>
    </location>
</feature>
<keyword evidence="8" id="KW-0539">Nucleus</keyword>
<keyword evidence="7 9" id="KW-0472">Membrane</keyword>
<evidence type="ECO:0000313" key="13">
    <source>
        <dbReference type="Proteomes" id="UP000004994"/>
    </source>
</evidence>
<dbReference type="Pfam" id="PF01137">
    <property type="entry name" value="RTC"/>
    <property type="match status" value="1"/>
</dbReference>
<keyword evidence="4" id="KW-0690">Ribosome biogenesis</keyword>
<evidence type="ECO:0000256" key="2">
    <source>
        <dbReference type="ARBA" id="ARBA00004604"/>
    </source>
</evidence>
<comment type="subcellular location">
    <subcellularLocation>
        <location evidence="1">Membrane</location>
        <topology evidence="1">Multi-pass membrane protein</topology>
    </subcellularLocation>
    <subcellularLocation>
        <location evidence="2">Nucleus</location>
        <location evidence="2">Nucleolus</location>
    </subcellularLocation>
</comment>
<proteinExistence type="inferred from homology"/>
<dbReference type="GO" id="GO:0004521">
    <property type="term" value="F:RNA endonuclease activity"/>
    <property type="evidence" value="ECO:0000318"/>
    <property type="project" value="GO_Central"/>
</dbReference>
<dbReference type="Gramene" id="Solyc02g069340.3.1">
    <property type="protein sequence ID" value="Solyc02g069340.3.1"/>
    <property type="gene ID" value="Solyc02g069340.3"/>
</dbReference>
<feature type="domain" description="TLC" evidence="11">
    <location>
        <begin position="538"/>
        <end position="747"/>
    </location>
</feature>
<dbReference type="AlphaFoldDB" id="A0A3Q7F361"/>
<feature type="transmembrane region" description="Helical" evidence="10">
    <location>
        <begin position="690"/>
        <end position="709"/>
    </location>
</feature>
<feature type="transmembrane region" description="Helical" evidence="10">
    <location>
        <begin position="507"/>
        <end position="529"/>
    </location>
</feature>
<evidence type="ECO:0000256" key="9">
    <source>
        <dbReference type="PROSITE-ProRule" id="PRU00205"/>
    </source>
</evidence>
<dbReference type="GO" id="GO:0016020">
    <property type="term" value="C:membrane"/>
    <property type="evidence" value="ECO:0007669"/>
    <property type="project" value="UniProtKB-SubCell"/>
</dbReference>
<comment type="similarity">
    <text evidence="3">Belongs to the RNA 3'-terminal cyclase family. Type 2 subfamily.</text>
</comment>
<dbReference type="InterPro" id="IPR006634">
    <property type="entry name" value="TLC-dom"/>
</dbReference>
<reference evidence="12" key="2">
    <citation type="submission" date="2019-01" db="UniProtKB">
        <authorList>
            <consortium name="EnsemblPlants"/>
        </authorList>
    </citation>
    <scope>IDENTIFICATION</scope>
    <source>
        <strain evidence="12">cv. Heinz 1706</strain>
    </source>
</reference>
<sequence>MGKVSYMKLKGSQNLRIRLLLATLSSKSIIIEDIRADATWPGLRPHEVSFLRLLEKVCDDCVVEINETGTKLKYKPGIIMGGRHLVHDCGVSRSISYFLEPLIVLGITNDSKDPSIDTFRSTTLPILKQFGVPAEGLELKIESRGVAPKGGGEVVLSVPMVPNSLKASLFFIDFIVFYSEAVKWVDEGLVKRIRGVSFSTRVSVQFENTMIHAARGILNPLLSDVHIFTDHKAGAQAGMSPGYGISLVAETTSGCVVSVDTAVSYSRGEDDADLEDDRKDLIPAEEVGEQIASALLGEIKQGGVVDSTHQGLLFLLCALCPKDVSEVRVGKLSPYGIEALRHIRDFLGVKFVMKPDASTGTVNLMCLGSGFQNLSRKSEIKHNSVTQAGDFDVVASYKACNESAVGSKHRITCPHLPLGLKFWLVELEFLVDFSGMDSFSGYLRKAAIQKIDAKMVFKKRAKDMTTAIGRKAAPARNIVAFRSYQSQAETLVKTYLLADPFIPYTSVFAGIFACKMVYDLCQLISSFYFRTYNTLTKIQRTEWNNRGMSTVHAIFISAVSTYFAFWSNLFSDQNPDGLLIARSSPLSTFTLGPRGTPEEDVMLLSPEGKREEDVSAGYFLSDLGMICWFYPSLGGLEYVVHHSLSAVAVAYSMYTGEGQLYTFMVLISEVTTPEINMRWFLDTAGLKRSYAYLINGVVIFFAWLVSDVFNMNKLVCMVGFMDVGMGIIQGCKNIAVHLHVLPCLFAL</sequence>
<evidence type="ECO:0000256" key="5">
    <source>
        <dbReference type="ARBA" id="ARBA00022692"/>
    </source>
</evidence>
<dbReference type="InterPro" id="IPR037136">
    <property type="entry name" value="RNA3'_phos_cyclase_dom_sf"/>
</dbReference>
<evidence type="ECO:0000259" key="11">
    <source>
        <dbReference type="PROSITE" id="PS50922"/>
    </source>
</evidence>
<keyword evidence="6 10" id="KW-1133">Transmembrane helix</keyword>
<dbReference type="InterPro" id="IPR016443">
    <property type="entry name" value="RNA3'_term_phos_cyc_type_2"/>
</dbReference>
<evidence type="ECO:0000256" key="4">
    <source>
        <dbReference type="ARBA" id="ARBA00022517"/>
    </source>
</evidence>
<evidence type="ECO:0000256" key="8">
    <source>
        <dbReference type="ARBA" id="ARBA00023242"/>
    </source>
</evidence>
<evidence type="ECO:0000256" key="10">
    <source>
        <dbReference type="SAM" id="Phobius"/>
    </source>
</evidence>
<dbReference type="NCBIfam" id="TIGR03400">
    <property type="entry name" value="18S_RNA_Rcl1p"/>
    <property type="match status" value="1"/>
</dbReference>
<dbReference type="PANTHER" id="PTHR11096">
    <property type="entry name" value="RNA 3' TERMINAL PHOSPHATE CYCLASE"/>
    <property type="match status" value="1"/>
</dbReference>
<keyword evidence="5 9" id="KW-0812">Transmembrane</keyword>
<organism evidence="12">
    <name type="scientific">Solanum lycopersicum</name>
    <name type="common">Tomato</name>
    <name type="synonym">Lycopersicon esculentum</name>
    <dbReference type="NCBI Taxonomy" id="4081"/>
    <lineage>
        <taxon>Eukaryota</taxon>
        <taxon>Viridiplantae</taxon>
        <taxon>Streptophyta</taxon>
        <taxon>Embryophyta</taxon>
        <taxon>Tracheophyta</taxon>
        <taxon>Spermatophyta</taxon>
        <taxon>Magnoliopsida</taxon>
        <taxon>eudicotyledons</taxon>
        <taxon>Gunneridae</taxon>
        <taxon>Pentapetalae</taxon>
        <taxon>asterids</taxon>
        <taxon>lamiids</taxon>
        <taxon>Solanales</taxon>
        <taxon>Solanaceae</taxon>
        <taxon>Solanoideae</taxon>
        <taxon>Solaneae</taxon>
        <taxon>Solanum</taxon>
        <taxon>Solanum subgen. Lycopersicon</taxon>
    </lineage>
</organism>
<dbReference type="Pfam" id="PF03798">
    <property type="entry name" value="TRAM_LAG1_CLN8"/>
    <property type="match status" value="1"/>
</dbReference>
<dbReference type="Gene3D" id="3.65.10.20">
    <property type="entry name" value="RNA 3'-terminal phosphate cyclase domain"/>
    <property type="match status" value="1"/>
</dbReference>
<dbReference type="InterPro" id="IPR013791">
    <property type="entry name" value="RNA3'-term_phos_cycl_insert"/>
</dbReference>
<dbReference type="FunFam" id="3.30.360.20:FF:000001">
    <property type="entry name" value="RNA terminal phosphate cyclase-like 1"/>
    <property type="match status" value="1"/>
</dbReference>
<reference evidence="12" key="1">
    <citation type="journal article" date="2012" name="Nature">
        <title>The tomato genome sequence provides insights into fleshy fruit evolution.</title>
        <authorList>
            <consortium name="Tomato Genome Consortium"/>
        </authorList>
    </citation>
    <scope>NUCLEOTIDE SEQUENCE [LARGE SCALE GENOMIC DNA]</scope>
    <source>
        <strain evidence="12">cv. Heinz 1706</strain>
    </source>
</reference>
<keyword evidence="13" id="KW-1185">Reference proteome</keyword>
<protein>
    <recommendedName>
        <fullName evidence="11">TLC domain-containing protein</fullName>
    </recommendedName>
</protein>
<evidence type="ECO:0000313" key="12">
    <source>
        <dbReference type="EnsemblPlants" id="Solyc02g069340.3.1"/>
    </source>
</evidence>
<dbReference type="PaxDb" id="4081-Solyc02g069340.2.1"/>
<evidence type="ECO:0000256" key="6">
    <source>
        <dbReference type="ARBA" id="ARBA00022989"/>
    </source>
</evidence>
<dbReference type="SMART" id="SM00724">
    <property type="entry name" value="TLC"/>
    <property type="match status" value="1"/>
</dbReference>
<name>A0A3Q7F361_SOLLC</name>
<dbReference type="InterPro" id="IPR013792">
    <property type="entry name" value="RNA3'P_cycl/enolpyr_Trfase_a/b"/>
</dbReference>
<dbReference type="STRING" id="4081.A0A3Q7F361"/>
<dbReference type="InterPro" id="IPR023797">
    <property type="entry name" value="RNA3'_phos_cyclase_dom"/>
</dbReference>
<dbReference type="Pfam" id="PF05189">
    <property type="entry name" value="RTC_insert"/>
    <property type="match status" value="1"/>
</dbReference>
<dbReference type="GO" id="GO:0000479">
    <property type="term" value="P:endonucleolytic cleavage of tricistronic rRNA transcript (SSU-rRNA, 5.8S rRNA, LSU-rRNA)"/>
    <property type="evidence" value="ECO:0000318"/>
    <property type="project" value="GO_Central"/>
</dbReference>
<dbReference type="PROSITE" id="PS50922">
    <property type="entry name" value="TLC"/>
    <property type="match status" value="1"/>
</dbReference>